<dbReference type="InterPro" id="IPR029062">
    <property type="entry name" value="Class_I_gatase-like"/>
</dbReference>
<keyword evidence="6 11" id="KW-0067">ATP-binding</keyword>
<keyword evidence="4 11" id="KW-0436">Ligase</keyword>
<evidence type="ECO:0000256" key="5">
    <source>
        <dbReference type="ARBA" id="ARBA00022741"/>
    </source>
</evidence>
<dbReference type="InterPro" id="IPR017926">
    <property type="entry name" value="GATASE"/>
</dbReference>
<dbReference type="UniPathway" id="UPA00068">
    <property type="reaction ID" value="UER00171"/>
</dbReference>
<dbReference type="UniPathway" id="UPA00070">
    <property type="reaction ID" value="UER00115"/>
</dbReference>
<protein>
    <recommendedName>
        <fullName evidence="11">Carbamoyl phosphate synthase small chain</fullName>
        <ecNumber evidence="11">6.3.5.5</ecNumber>
    </recommendedName>
    <alternativeName>
        <fullName evidence="11">Carbamoyl phosphate synthetase glutamine chain</fullName>
    </alternativeName>
</protein>
<evidence type="ECO:0000259" key="12">
    <source>
        <dbReference type="SMART" id="SM01097"/>
    </source>
</evidence>
<dbReference type="FunFam" id="3.50.30.20:FF:000001">
    <property type="entry name" value="Carbamoyl-phosphate synthase small chain"/>
    <property type="match status" value="1"/>
</dbReference>
<feature type="region of interest" description="CPSase" evidence="11">
    <location>
        <begin position="1"/>
        <end position="171"/>
    </location>
</feature>
<evidence type="ECO:0000256" key="9">
    <source>
        <dbReference type="ARBA" id="ARBA00048816"/>
    </source>
</evidence>
<dbReference type="PROSITE" id="PS51273">
    <property type="entry name" value="GATASE_TYPE_1"/>
    <property type="match status" value="1"/>
</dbReference>
<dbReference type="Pfam" id="PF00117">
    <property type="entry name" value="GATase"/>
    <property type="match status" value="1"/>
</dbReference>
<dbReference type="SUPFAM" id="SSF52021">
    <property type="entry name" value="Carbamoyl phosphate synthetase, small subunit N-terminal domain"/>
    <property type="match status" value="1"/>
</dbReference>
<dbReference type="CDD" id="cd01744">
    <property type="entry name" value="GATase1_CPSase"/>
    <property type="match status" value="1"/>
</dbReference>
<keyword evidence="5 11" id="KW-0547">Nucleotide-binding</keyword>
<dbReference type="Proteomes" id="UP000199230">
    <property type="component" value="Unassembled WGS sequence"/>
</dbReference>
<dbReference type="NCBIfam" id="NF009475">
    <property type="entry name" value="PRK12838.1"/>
    <property type="match status" value="1"/>
</dbReference>
<dbReference type="GO" id="GO:0004088">
    <property type="term" value="F:carbamoyl-phosphate synthase (glutamine-hydrolyzing) activity"/>
    <property type="evidence" value="ECO:0007669"/>
    <property type="project" value="UniProtKB-UniRule"/>
</dbReference>
<accession>A0A1H3L436</accession>
<comment type="function">
    <text evidence="11">Small subunit of the glutamine-dependent carbamoyl phosphate synthetase (CPSase). CPSase catalyzes the formation of carbamoyl phosphate from the ammonia moiety of glutamine, carbonate, and phosphate donated by ATP, constituting the first step of 2 biosynthetic pathways, one leading to arginine and/or urea and the other to pyrimidine nucleotides. The small subunit (glutamine amidotransferase) binds and cleaves glutamine to supply the large subunit with the substrate ammonia.</text>
</comment>
<comment type="subunit">
    <text evidence="11">Composed of two chains; the small (or glutamine) chain promotes the hydrolysis of glutamine to ammonia, which is used by the large (or ammonia) chain to synthesize carbamoyl phosphate. Tetramer of heterodimers (alpha,beta)4.</text>
</comment>
<feature type="active site" evidence="11">
    <location>
        <position position="331"/>
    </location>
</feature>
<organism evidence="13 14">
    <name type="scientific">Tindallia californiensis</name>
    <dbReference type="NCBI Taxonomy" id="159292"/>
    <lineage>
        <taxon>Bacteria</taxon>
        <taxon>Bacillati</taxon>
        <taxon>Bacillota</taxon>
        <taxon>Clostridia</taxon>
        <taxon>Peptostreptococcales</taxon>
        <taxon>Tindalliaceae</taxon>
        <taxon>Tindallia</taxon>
    </lineage>
</organism>
<evidence type="ECO:0000256" key="10">
    <source>
        <dbReference type="ARBA" id="ARBA00049285"/>
    </source>
</evidence>
<dbReference type="SMART" id="SM01097">
    <property type="entry name" value="CPSase_sm_chain"/>
    <property type="match status" value="1"/>
</dbReference>
<dbReference type="EC" id="6.3.5.5" evidence="11"/>
<keyword evidence="11" id="KW-0055">Arginine biosynthesis</keyword>
<dbReference type="AlphaFoldDB" id="A0A1H3L436"/>
<dbReference type="InterPro" id="IPR036480">
    <property type="entry name" value="CarbP_synth_ssu_N_sf"/>
</dbReference>
<gene>
    <name evidence="11" type="primary">carA</name>
    <name evidence="13" type="ORF">SAMN05192546_10353</name>
</gene>
<feature type="active site" description="Nucleophile" evidence="11">
    <location>
        <position position="246"/>
    </location>
</feature>
<keyword evidence="7 11" id="KW-0315">Glutamine amidotransferase</keyword>
<dbReference type="PANTHER" id="PTHR43418:SF7">
    <property type="entry name" value="CARBAMOYL-PHOSPHATE SYNTHASE SMALL CHAIN"/>
    <property type="match status" value="1"/>
</dbReference>
<dbReference type="InterPro" id="IPR002474">
    <property type="entry name" value="CarbamoylP_synth_ssu_N"/>
</dbReference>
<evidence type="ECO:0000313" key="13">
    <source>
        <dbReference type="EMBL" id="SDY59161.1"/>
    </source>
</evidence>
<dbReference type="InterPro" id="IPR006274">
    <property type="entry name" value="CarbamoylP_synth_ssu"/>
</dbReference>
<feature type="binding site" evidence="11">
    <location>
        <position position="247"/>
    </location>
    <ligand>
        <name>L-glutamine</name>
        <dbReference type="ChEBI" id="CHEBI:58359"/>
    </ligand>
</feature>
<dbReference type="GO" id="GO:0005524">
    <property type="term" value="F:ATP binding"/>
    <property type="evidence" value="ECO:0007669"/>
    <property type="project" value="UniProtKB-UniRule"/>
</dbReference>
<evidence type="ECO:0000313" key="14">
    <source>
        <dbReference type="Proteomes" id="UP000199230"/>
    </source>
</evidence>
<dbReference type="SUPFAM" id="SSF52317">
    <property type="entry name" value="Class I glutamine amidotransferase-like"/>
    <property type="match status" value="1"/>
</dbReference>
<dbReference type="InterPro" id="IPR035686">
    <property type="entry name" value="CPSase_GATase1"/>
</dbReference>
<keyword evidence="8 11" id="KW-0665">Pyrimidine biosynthesis</keyword>
<comment type="catalytic activity">
    <reaction evidence="10 11">
        <text>L-glutamine + H2O = L-glutamate + NH4(+)</text>
        <dbReference type="Rhea" id="RHEA:15889"/>
        <dbReference type="ChEBI" id="CHEBI:15377"/>
        <dbReference type="ChEBI" id="CHEBI:28938"/>
        <dbReference type="ChEBI" id="CHEBI:29985"/>
        <dbReference type="ChEBI" id="CHEBI:58359"/>
    </reaction>
</comment>
<evidence type="ECO:0000256" key="11">
    <source>
        <dbReference type="HAMAP-Rule" id="MF_01209"/>
    </source>
</evidence>
<feature type="binding site" evidence="11">
    <location>
        <position position="221"/>
    </location>
    <ligand>
        <name>L-glutamine</name>
        <dbReference type="ChEBI" id="CHEBI:58359"/>
    </ligand>
</feature>
<feature type="binding site" evidence="11">
    <location>
        <position position="250"/>
    </location>
    <ligand>
        <name>L-glutamine</name>
        <dbReference type="ChEBI" id="CHEBI:58359"/>
    </ligand>
</feature>
<reference evidence="13 14" key="1">
    <citation type="submission" date="2016-10" db="EMBL/GenBank/DDBJ databases">
        <authorList>
            <person name="de Groot N.N."/>
        </authorList>
    </citation>
    <scope>NUCLEOTIDE SEQUENCE [LARGE SCALE GENOMIC DNA]</scope>
    <source>
        <strain evidence="13 14">APO</strain>
    </source>
</reference>
<feature type="binding site" evidence="11">
    <location>
        <position position="290"/>
    </location>
    <ligand>
        <name>L-glutamine</name>
        <dbReference type="ChEBI" id="CHEBI:58359"/>
    </ligand>
</feature>
<dbReference type="GO" id="GO:0006541">
    <property type="term" value="P:glutamine metabolic process"/>
    <property type="evidence" value="ECO:0007669"/>
    <property type="project" value="InterPro"/>
</dbReference>
<evidence type="ECO:0000256" key="2">
    <source>
        <dbReference type="ARBA" id="ARBA00005077"/>
    </source>
</evidence>
<dbReference type="PRINTS" id="PR00097">
    <property type="entry name" value="ANTSNTHASEII"/>
</dbReference>
<dbReference type="GO" id="GO:0004359">
    <property type="term" value="F:glutaminase activity"/>
    <property type="evidence" value="ECO:0007669"/>
    <property type="project" value="RHEA"/>
</dbReference>
<comment type="similarity">
    <text evidence="3 11">Belongs to the CarA family.</text>
</comment>
<dbReference type="STRING" id="159292.SAMN05192546_10353"/>
<dbReference type="Gene3D" id="3.40.50.880">
    <property type="match status" value="1"/>
</dbReference>
<dbReference type="PANTHER" id="PTHR43418">
    <property type="entry name" value="MULTIFUNCTIONAL TRYPTOPHAN BIOSYNTHESIS PROTEIN-RELATED"/>
    <property type="match status" value="1"/>
</dbReference>
<comment type="pathway">
    <text evidence="1 11">Pyrimidine metabolism; UMP biosynthesis via de novo pathway; (S)-dihydroorotate from bicarbonate: step 1/3.</text>
</comment>
<keyword evidence="14" id="KW-1185">Reference proteome</keyword>
<comment type="catalytic activity">
    <reaction evidence="9 11">
        <text>hydrogencarbonate + L-glutamine + 2 ATP + H2O = carbamoyl phosphate + L-glutamate + 2 ADP + phosphate + 2 H(+)</text>
        <dbReference type="Rhea" id="RHEA:18633"/>
        <dbReference type="ChEBI" id="CHEBI:15377"/>
        <dbReference type="ChEBI" id="CHEBI:15378"/>
        <dbReference type="ChEBI" id="CHEBI:17544"/>
        <dbReference type="ChEBI" id="CHEBI:29985"/>
        <dbReference type="ChEBI" id="CHEBI:30616"/>
        <dbReference type="ChEBI" id="CHEBI:43474"/>
        <dbReference type="ChEBI" id="CHEBI:58228"/>
        <dbReference type="ChEBI" id="CHEBI:58359"/>
        <dbReference type="ChEBI" id="CHEBI:456216"/>
        <dbReference type="EC" id="6.3.5.5"/>
    </reaction>
</comment>
<dbReference type="EMBL" id="FNPV01000003">
    <property type="protein sequence ID" value="SDY59161.1"/>
    <property type="molecule type" value="Genomic_DNA"/>
</dbReference>
<dbReference type="HAMAP" id="MF_01209">
    <property type="entry name" value="CPSase_S_chain"/>
    <property type="match status" value="1"/>
</dbReference>
<keyword evidence="11" id="KW-0028">Amino-acid biosynthesis</keyword>
<dbReference type="PRINTS" id="PR00096">
    <property type="entry name" value="GATASE"/>
</dbReference>
<dbReference type="NCBIfam" id="TIGR01368">
    <property type="entry name" value="CPSaseIIsmall"/>
    <property type="match status" value="1"/>
</dbReference>
<evidence type="ECO:0000256" key="4">
    <source>
        <dbReference type="ARBA" id="ARBA00022598"/>
    </source>
</evidence>
<feature type="binding site" evidence="11">
    <location>
        <position position="291"/>
    </location>
    <ligand>
        <name>L-glutamine</name>
        <dbReference type="ChEBI" id="CHEBI:58359"/>
    </ligand>
</feature>
<evidence type="ECO:0000256" key="8">
    <source>
        <dbReference type="ARBA" id="ARBA00022975"/>
    </source>
</evidence>
<feature type="binding site" evidence="11">
    <location>
        <position position="288"/>
    </location>
    <ligand>
        <name>L-glutamine</name>
        <dbReference type="ChEBI" id="CHEBI:58359"/>
    </ligand>
</feature>
<dbReference type="Pfam" id="PF00988">
    <property type="entry name" value="CPSase_sm_chain"/>
    <property type="match status" value="1"/>
</dbReference>
<dbReference type="GO" id="GO:0006207">
    <property type="term" value="P:'de novo' pyrimidine nucleobase biosynthetic process"/>
    <property type="evidence" value="ECO:0007669"/>
    <property type="project" value="InterPro"/>
</dbReference>
<evidence type="ECO:0000256" key="3">
    <source>
        <dbReference type="ARBA" id="ARBA00007800"/>
    </source>
</evidence>
<dbReference type="Gene3D" id="3.50.30.20">
    <property type="entry name" value="Carbamoyl-phosphate synthase small subunit, N-terminal domain"/>
    <property type="match status" value="1"/>
</dbReference>
<feature type="binding site" evidence="11">
    <location>
        <position position="45"/>
    </location>
    <ligand>
        <name>L-glutamine</name>
        <dbReference type="ChEBI" id="CHEBI:58359"/>
    </ligand>
</feature>
<comment type="pathway">
    <text evidence="2 11">Amino-acid biosynthesis; L-arginine biosynthesis; carbamoyl phosphate from bicarbonate: step 1/1.</text>
</comment>
<feature type="active site" evidence="11">
    <location>
        <position position="333"/>
    </location>
</feature>
<sequence length="359" mass="39860">MKGTLLFEDGSIYRGKGFGRSGTAVGEMVFNTSITGYQEILTDPSYAGQIVTMTYPLIGNYGISLRESESEGIYARGMVVKSISQHPSHYSSESTLEHMMQQLGLPGIAEVDTRSITKRIREVGAIKAVISNEEIAEETLRQLLEGTTLEEDWMKEVGVSKPKHIPGEGCRVAVLDLGVKANILEALKIRGCDIMLFPYNTSFDEMKSYELDGLLISNGPGNPAEAVTGIELIRQWLKERPIFGICMGHQLLAHAVGGNTFKMKYGHRGGNHGVYDQLKKKAYITSQNHGYVVDAESVIKKGMMITHTNLNDDSLEGMQHEFLPVFSVQFHPEGSPGPQDTEYLFDQFIENMKERKKCL</sequence>
<evidence type="ECO:0000256" key="1">
    <source>
        <dbReference type="ARBA" id="ARBA00004812"/>
    </source>
</evidence>
<dbReference type="InterPro" id="IPR050472">
    <property type="entry name" value="Anth_synth/Amidotransfase"/>
</dbReference>
<evidence type="ECO:0000256" key="7">
    <source>
        <dbReference type="ARBA" id="ARBA00022962"/>
    </source>
</evidence>
<dbReference type="PRINTS" id="PR00099">
    <property type="entry name" value="CPSGATASE"/>
</dbReference>
<dbReference type="GO" id="GO:0006526">
    <property type="term" value="P:L-arginine biosynthetic process"/>
    <property type="evidence" value="ECO:0007669"/>
    <property type="project" value="UniProtKB-UniRule"/>
</dbReference>
<proteinExistence type="inferred from homology"/>
<dbReference type="RefSeq" id="WP_093311622.1">
    <property type="nucleotide sequence ID" value="NZ_FNPV01000003.1"/>
</dbReference>
<feature type="binding site" evidence="11">
    <location>
        <position position="219"/>
    </location>
    <ligand>
        <name>L-glutamine</name>
        <dbReference type="ChEBI" id="CHEBI:58359"/>
    </ligand>
</feature>
<dbReference type="OrthoDB" id="9804328at2"/>
<name>A0A1H3L436_9FIRM</name>
<dbReference type="GO" id="GO:0044205">
    <property type="term" value="P:'de novo' UMP biosynthetic process"/>
    <property type="evidence" value="ECO:0007669"/>
    <property type="project" value="UniProtKB-UniRule"/>
</dbReference>
<evidence type="ECO:0000256" key="6">
    <source>
        <dbReference type="ARBA" id="ARBA00022840"/>
    </source>
</evidence>
<feature type="domain" description="Carbamoyl-phosphate synthase small subunit N-terminal" evidence="12">
    <location>
        <begin position="1"/>
        <end position="131"/>
    </location>
</feature>